<dbReference type="STRING" id="1202772.A0A1V9YMM2"/>
<evidence type="ECO:0000313" key="10">
    <source>
        <dbReference type="EMBL" id="OQR86966.1"/>
    </source>
</evidence>
<evidence type="ECO:0000256" key="5">
    <source>
        <dbReference type="ARBA" id="ARBA00022927"/>
    </source>
</evidence>
<dbReference type="GO" id="GO:0000139">
    <property type="term" value="C:Golgi membrane"/>
    <property type="evidence" value="ECO:0007669"/>
    <property type="project" value="UniProtKB-SubCell"/>
</dbReference>
<dbReference type="GO" id="GO:0015031">
    <property type="term" value="P:protein transport"/>
    <property type="evidence" value="ECO:0007669"/>
    <property type="project" value="UniProtKB-KW"/>
</dbReference>
<dbReference type="PANTHER" id="PTHR21094:SF2">
    <property type="entry name" value="GOLGI SNAP RECEPTOR COMPLEX MEMBER 1"/>
    <property type="match status" value="1"/>
</dbReference>
<dbReference type="PANTHER" id="PTHR21094">
    <property type="entry name" value="GOS-28 SNARE- RELATED"/>
    <property type="match status" value="1"/>
</dbReference>
<dbReference type="GO" id="GO:0048219">
    <property type="term" value="P:inter-Golgi cisterna vesicle-mediated transport"/>
    <property type="evidence" value="ECO:0007669"/>
    <property type="project" value="TreeGrafter"/>
</dbReference>
<evidence type="ECO:0000256" key="4">
    <source>
        <dbReference type="ARBA" id="ARBA00022692"/>
    </source>
</evidence>
<dbReference type="GO" id="GO:0005797">
    <property type="term" value="C:Golgi medial cisterna"/>
    <property type="evidence" value="ECO:0007669"/>
    <property type="project" value="TreeGrafter"/>
</dbReference>
<proteinExistence type="inferred from homology"/>
<dbReference type="EMBL" id="JNBR01001472">
    <property type="protein sequence ID" value="OQR86966.1"/>
    <property type="molecule type" value="Genomic_DNA"/>
</dbReference>
<keyword evidence="8 9" id="KW-0472">Membrane</keyword>
<evidence type="ECO:0000256" key="3">
    <source>
        <dbReference type="ARBA" id="ARBA00022448"/>
    </source>
</evidence>
<keyword evidence="11" id="KW-1185">Reference proteome</keyword>
<dbReference type="Proteomes" id="UP000243579">
    <property type="component" value="Unassembled WGS sequence"/>
</dbReference>
<evidence type="ECO:0000256" key="6">
    <source>
        <dbReference type="ARBA" id="ARBA00022989"/>
    </source>
</evidence>
<sequence>MSSRWDDLKREARVVERALDEKISAYASNARSMARSIRSFDDENPRPAKEQSEFQLALEIEQFLSSLADIIDRMAATCNGTMAQEAMLQRYRELHFDFNQQFKRSMSMIHEKTDAQKLFQRKEPDPSVDPEADALLRERGMLDASRAVAHDSINVAMAVKENLLSQRAQLDGSRGKVTTVGSSTAGINHLVDQIRRKKMRNNILIALTIAGCICFTLWWTILSRL</sequence>
<keyword evidence="5" id="KW-0653">Protein transport</keyword>
<reference evidence="10 11" key="1">
    <citation type="journal article" date="2014" name="Genome Biol. Evol.">
        <title>The secreted proteins of Achlya hypogyna and Thraustotheca clavata identify the ancestral oomycete secretome and reveal gene acquisitions by horizontal gene transfer.</title>
        <authorList>
            <person name="Misner I."/>
            <person name="Blouin N."/>
            <person name="Leonard G."/>
            <person name="Richards T.A."/>
            <person name="Lane C.E."/>
        </authorList>
    </citation>
    <scope>NUCLEOTIDE SEQUENCE [LARGE SCALE GENOMIC DNA]</scope>
    <source>
        <strain evidence="10 11">ATCC 48635</strain>
    </source>
</reference>
<dbReference type="GO" id="GO:0006906">
    <property type="term" value="P:vesicle fusion"/>
    <property type="evidence" value="ECO:0007669"/>
    <property type="project" value="TreeGrafter"/>
</dbReference>
<keyword evidence="4 9" id="KW-0812">Transmembrane</keyword>
<dbReference type="AlphaFoldDB" id="A0A1V9YMM2"/>
<dbReference type="GO" id="GO:0031201">
    <property type="term" value="C:SNARE complex"/>
    <property type="evidence" value="ECO:0007669"/>
    <property type="project" value="TreeGrafter"/>
</dbReference>
<keyword evidence="7" id="KW-0333">Golgi apparatus</keyword>
<name>A0A1V9YMM2_ACHHY</name>
<accession>A0A1V9YMM2</accession>
<comment type="caution">
    <text evidence="10">The sequence shown here is derived from an EMBL/GenBank/DDBJ whole genome shotgun (WGS) entry which is preliminary data.</text>
</comment>
<evidence type="ECO:0000256" key="9">
    <source>
        <dbReference type="SAM" id="Phobius"/>
    </source>
</evidence>
<evidence type="ECO:0008006" key="12">
    <source>
        <dbReference type="Google" id="ProtNLM"/>
    </source>
</evidence>
<comment type="similarity">
    <text evidence="2">Belongs to the GOSR1 family.</text>
</comment>
<protein>
    <recommendedName>
        <fullName evidence="12">Golgi SNAP receptor complex member 1</fullName>
    </recommendedName>
</protein>
<evidence type="ECO:0000256" key="1">
    <source>
        <dbReference type="ARBA" id="ARBA00004409"/>
    </source>
</evidence>
<dbReference type="GO" id="GO:0005484">
    <property type="term" value="F:SNAP receptor activity"/>
    <property type="evidence" value="ECO:0007669"/>
    <property type="project" value="TreeGrafter"/>
</dbReference>
<evidence type="ECO:0000256" key="7">
    <source>
        <dbReference type="ARBA" id="ARBA00023034"/>
    </source>
</evidence>
<dbReference type="GO" id="GO:0005801">
    <property type="term" value="C:cis-Golgi network"/>
    <property type="evidence" value="ECO:0007669"/>
    <property type="project" value="InterPro"/>
</dbReference>
<evidence type="ECO:0000256" key="2">
    <source>
        <dbReference type="ARBA" id="ARBA00008473"/>
    </source>
</evidence>
<gene>
    <name evidence="10" type="ORF">ACHHYP_09681</name>
</gene>
<dbReference type="InterPro" id="IPR023601">
    <property type="entry name" value="Golgi_SNAP_su1"/>
</dbReference>
<dbReference type="GO" id="GO:0006888">
    <property type="term" value="P:endoplasmic reticulum to Golgi vesicle-mediated transport"/>
    <property type="evidence" value="ECO:0007669"/>
    <property type="project" value="InterPro"/>
</dbReference>
<evidence type="ECO:0000313" key="11">
    <source>
        <dbReference type="Proteomes" id="UP000243579"/>
    </source>
</evidence>
<keyword evidence="3" id="KW-0813">Transport</keyword>
<feature type="transmembrane region" description="Helical" evidence="9">
    <location>
        <begin position="203"/>
        <end position="221"/>
    </location>
</feature>
<dbReference type="Pfam" id="PF12352">
    <property type="entry name" value="V-SNARE_C"/>
    <property type="match status" value="1"/>
</dbReference>
<dbReference type="OrthoDB" id="422156at2759"/>
<keyword evidence="6 9" id="KW-1133">Transmembrane helix</keyword>
<organism evidence="10 11">
    <name type="scientific">Achlya hypogyna</name>
    <name type="common">Oomycete</name>
    <name type="synonym">Protoachlya hypogyna</name>
    <dbReference type="NCBI Taxonomy" id="1202772"/>
    <lineage>
        <taxon>Eukaryota</taxon>
        <taxon>Sar</taxon>
        <taxon>Stramenopiles</taxon>
        <taxon>Oomycota</taxon>
        <taxon>Saprolegniomycetes</taxon>
        <taxon>Saprolegniales</taxon>
        <taxon>Achlyaceae</taxon>
        <taxon>Achlya</taxon>
    </lineage>
</organism>
<comment type="subcellular location">
    <subcellularLocation>
        <location evidence="1">Golgi apparatus membrane</location>
        <topology evidence="1">Single-pass type IV membrane protein</topology>
    </subcellularLocation>
</comment>
<evidence type="ECO:0000256" key="8">
    <source>
        <dbReference type="ARBA" id="ARBA00023136"/>
    </source>
</evidence>